<organism evidence="1 2">
    <name type="scientific">Roseburia zhanii</name>
    <dbReference type="NCBI Taxonomy" id="2763064"/>
    <lineage>
        <taxon>Bacteria</taxon>
        <taxon>Bacillati</taxon>
        <taxon>Bacillota</taxon>
        <taxon>Clostridia</taxon>
        <taxon>Lachnospirales</taxon>
        <taxon>Lachnospiraceae</taxon>
        <taxon>Roseburia</taxon>
    </lineage>
</organism>
<dbReference type="EMBL" id="JACOPH010000002">
    <property type="protein sequence ID" value="MBC5713330.1"/>
    <property type="molecule type" value="Genomic_DNA"/>
</dbReference>
<dbReference type="RefSeq" id="WP_186866292.1">
    <property type="nucleotide sequence ID" value="NZ_JACOPH010000002.1"/>
</dbReference>
<evidence type="ECO:0000313" key="1">
    <source>
        <dbReference type="EMBL" id="MBC5713330.1"/>
    </source>
</evidence>
<sequence length="102" mass="12050">MRDLIDERDFREKCARSIVKNYNVHYMTKEEVEEQQIEKAKEIVEDAKYGVIKEIVGQTEQQEHAAAADKQEKMDPVTEEQIRKILGEREEQLEETIEANKQ</sequence>
<dbReference type="Proteomes" id="UP000606720">
    <property type="component" value="Unassembled WGS sequence"/>
</dbReference>
<proteinExistence type="predicted"/>
<name>A0A923LLZ5_9FIRM</name>
<accession>A0A923LLZ5</accession>
<protein>
    <submittedName>
        <fullName evidence="1">Uncharacterized protein</fullName>
    </submittedName>
</protein>
<evidence type="ECO:0000313" key="2">
    <source>
        <dbReference type="Proteomes" id="UP000606720"/>
    </source>
</evidence>
<reference evidence="1" key="1">
    <citation type="submission" date="2020-08" db="EMBL/GenBank/DDBJ databases">
        <title>Genome public.</title>
        <authorList>
            <person name="Liu C."/>
            <person name="Sun Q."/>
        </authorList>
    </citation>
    <scope>NUCLEOTIDE SEQUENCE</scope>
    <source>
        <strain evidence="1">BX1005</strain>
    </source>
</reference>
<keyword evidence="2" id="KW-1185">Reference proteome</keyword>
<dbReference type="AlphaFoldDB" id="A0A923LLZ5"/>
<gene>
    <name evidence="1" type="ORF">H8S17_03735</name>
</gene>
<comment type="caution">
    <text evidence="1">The sequence shown here is derived from an EMBL/GenBank/DDBJ whole genome shotgun (WGS) entry which is preliminary data.</text>
</comment>